<protein>
    <submittedName>
        <fullName evidence="2">Uncharacterized protein</fullName>
    </submittedName>
</protein>
<evidence type="ECO:0000313" key="3">
    <source>
        <dbReference type="Proteomes" id="UP000074310"/>
    </source>
</evidence>
<dbReference type="AlphaFoldDB" id="A0A147I4V5"/>
<evidence type="ECO:0000256" key="1">
    <source>
        <dbReference type="SAM" id="MobiDB-lite"/>
    </source>
</evidence>
<name>A0A147I4V5_9SPHN</name>
<proteinExistence type="predicted"/>
<feature type="region of interest" description="Disordered" evidence="1">
    <location>
        <begin position="1"/>
        <end position="27"/>
    </location>
</feature>
<reference evidence="2 3" key="1">
    <citation type="journal article" date="2016" name="Front. Microbiol.">
        <title>Genomic Resource of Rice Seed Associated Bacteria.</title>
        <authorList>
            <person name="Midha S."/>
            <person name="Bansal K."/>
            <person name="Sharma S."/>
            <person name="Kumar N."/>
            <person name="Patil P.P."/>
            <person name="Chaudhry V."/>
            <person name="Patil P.B."/>
        </authorList>
    </citation>
    <scope>NUCLEOTIDE SEQUENCE [LARGE SCALE GENOMIC DNA]</scope>
    <source>
        <strain evidence="2 3">NS334</strain>
    </source>
</reference>
<accession>A0A147I4V5</accession>
<evidence type="ECO:0000313" key="2">
    <source>
        <dbReference type="EMBL" id="KTT73541.1"/>
    </source>
</evidence>
<dbReference type="PATRIC" id="fig|869719.3.peg.1015"/>
<keyword evidence="3" id="KW-1185">Reference proteome</keyword>
<dbReference type="RefSeq" id="WP_058755321.1">
    <property type="nucleotide sequence ID" value="NZ_LDTB01000019.1"/>
</dbReference>
<dbReference type="OrthoDB" id="7916272at2"/>
<comment type="caution">
    <text evidence="2">The sequence shown here is derived from an EMBL/GenBank/DDBJ whole genome shotgun (WGS) entry which is preliminary data.</text>
</comment>
<organism evidence="2 3">
    <name type="scientific">Sphingomonas endophytica</name>
    <dbReference type="NCBI Taxonomy" id="869719"/>
    <lineage>
        <taxon>Bacteria</taxon>
        <taxon>Pseudomonadati</taxon>
        <taxon>Pseudomonadota</taxon>
        <taxon>Alphaproteobacteria</taxon>
        <taxon>Sphingomonadales</taxon>
        <taxon>Sphingomonadaceae</taxon>
        <taxon>Sphingomonas</taxon>
    </lineage>
</organism>
<gene>
    <name evidence="2" type="ORF">NS334_07330</name>
</gene>
<dbReference type="EMBL" id="LDTB01000019">
    <property type="protein sequence ID" value="KTT73541.1"/>
    <property type="molecule type" value="Genomic_DNA"/>
</dbReference>
<sequence>MPDPFQSHADSALAPSTAPFAIQPDDASPLPTIPKGIYVGGGGTVVLRGVGGSADVTYRNLPDASYIAVRAQYVRATGTTATYLIAEA</sequence>
<dbReference type="Proteomes" id="UP000074310">
    <property type="component" value="Unassembled WGS sequence"/>
</dbReference>